<comment type="catalytic activity">
    <reaction evidence="6">
        <text>L-methionyl-[protein] + [thioredoxin]-disulfide + H2O = L-methionyl-(S)-S-oxide-[protein] + [thioredoxin]-dithiol</text>
        <dbReference type="Rhea" id="RHEA:14217"/>
        <dbReference type="Rhea" id="RHEA-COMP:10698"/>
        <dbReference type="Rhea" id="RHEA-COMP:10700"/>
        <dbReference type="Rhea" id="RHEA-COMP:12313"/>
        <dbReference type="Rhea" id="RHEA-COMP:12315"/>
        <dbReference type="ChEBI" id="CHEBI:15377"/>
        <dbReference type="ChEBI" id="CHEBI:16044"/>
        <dbReference type="ChEBI" id="CHEBI:29950"/>
        <dbReference type="ChEBI" id="CHEBI:44120"/>
        <dbReference type="ChEBI" id="CHEBI:50058"/>
        <dbReference type="EC" id="1.8.4.11"/>
    </reaction>
</comment>
<evidence type="ECO:0000256" key="2">
    <source>
        <dbReference type="ARBA" id="ARBA00012502"/>
    </source>
</evidence>
<dbReference type="Proteomes" id="UP000001568">
    <property type="component" value="Chromosome 20"/>
</dbReference>
<protein>
    <recommendedName>
        <fullName evidence="2">peptide-methionine (S)-S-oxide reductase</fullName>
        <ecNumber evidence="2">1.8.4.11</ecNumber>
    </recommendedName>
    <alternativeName>
        <fullName evidence="5">Peptide-methionine (S)-S-oxide reductase</fullName>
    </alternativeName>
    <alternativeName>
        <fullName evidence="4">Protein-methionine-S-oxide reductase</fullName>
    </alternativeName>
</protein>
<evidence type="ECO:0000256" key="7">
    <source>
        <dbReference type="ARBA" id="ARBA00048782"/>
    </source>
</evidence>
<gene>
    <name evidence="9" type="ORF">OSTLU_43507</name>
</gene>
<dbReference type="Gene3D" id="3.30.1060.10">
    <property type="entry name" value="Peptide methionine sulphoxide reductase MsrA"/>
    <property type="match status" value="1"/>
</dbReference>
<dbReference type="OrthoDB" id="77405at2759"/>
<comment type="similarity">
    <text evidence="1">Belongs to the MsrA Met sulfoxide reductase family.</text>
</comment>
<dbReference type="InterPro" id="IPR002569">
    <property type="entry name" value="Met_Sox_Rdtase_MsrA_dom"/>
</dbReference>
<dbReference type="KEGG" id="olu:OSTLU_43507"/>
<proteinExistence type="inferred from homology"/>
<dbReference type="OMA" id="TEKMFWR"/>
<dbReference type="GO" id="GO:0034599">
    <property type="term" value="P:cellular response to oxidative stress"/>
    <property type="evidence" value="ECO:0007669"/>
    <property type="project" value="TreeGrafter"/>
</dbReference>
<dbReference type="InterPro" id="IPR050162">
    <property type="entry name" value="MsrA_MetSO_reductase"/>
</dbReference>
<feature type="domain" description="Peptide methionine sulphoxide reductase MsrA" evidence="8">
    <location>
        <begin position="48"/>
        <end position="203"/>
    </location>
</feature>
<dbReference type="STRING" id="436017.A4SAR1"/>
<dbReference type="Pfam" id="PF01625">
    <property type="entry name" value="PMSR"/>
    <property type="match status" value="1"/>
</dbReference>
<evidence type="ECO:0000259" key="8">
    <source>
        <dbReference type="Pfam" id="PF01625"/>
    </source>
</evidence>
<dbReference type="PANTHER" id="PTHR42799:SF2">
    <property type="entry name" value="MITOCHONDRIAL PEPTIDE METHIONINE SULFOXIDE REDUCTASE"/>
    <property type="match status" value="1"/>
</dbReference>
<evidence type="ECO:0000256" key="4">
    <source>
        <dbReference type="ARBA" id="ARBA00030273"/>
    </source>
</evidence>
<sequence length="256" mass="27426">MMGLGGDGIVAAADALPGRAQAMRVSDQHYVLKGHAMRAPFPENLERATFATGCFWGTEKMFWRLPGVHSTSVGYVGGRATNPTYEEVCSGSTGHTECVKVTYDPRKVSFADLLAMHWTCHDPTQGDGQGNDRGTQYRSGIYCTTDAQLAMAKDSAKAYGEALRAAGKSGAITSEIKGPGDTFYYAEDYHQQYLAKPGSRPYCSAQPTGVPMPVTWLETNGAKFGAGFWAKYGPKPTCTIGVPNEPISSEDASAAR</sequence>
<dbReference type="InterPro" id="IPR036509">
    <property type="entry name" value="Met_Sox_Rdtase_MsrA_sf"/>
</dbReference>
<dbReference type="GO" id="GO:0005737">
    <property type="term" value="C:cytoplasm"/>
    <property type="evidence" value="ECO:0007669"/>
    <property type="project" value="TreeGrafter"/>
</dbReference>
<dbReference type="Gramene" id="ABP00796">
    <property type="protein sequence ID" value="ABP00796"/>
    <property type="gene ID" value="OSTLU_43507"/>
</dbReference>
<evidence type="ECO:0000256" key="3">
    <source>
        <dbReference type="ARBA" id="ARBA00023002"/>
    </source>
</evidence>
<dbReference type="EMBL" id="CP000600">
    <property type="protein sequence ID" value="ABP00796.1"/>
    <property type="molecule type" value="Genomic_DNA"/>
</dbReference>
<keyword evidence="10" id="KW-1185">Reference proteome</keyword>
<dbReference type="HOGENOM" id="CLU_031040_10_3_1"/>
<comment type="catalytic activity">
    <reaction evidence="7">
        <text>[thioredoxin]-disulfide + L-methionine + H2O = L-methionine (S)-S-oxide + [thioredoxin]-dithiol</text>
        <dbReference type="Rhea" id="RHEA:19993"/>
        <dbReference type="Rhea" id="RHEA-COMP:10698"/>
        <dbReference type="Rhea" id="RHEA-COMP:10700"/>
        <dbReference type="ChEBI" id="CHEBI:15377"/>
        <dbReference type="ChEBI" id="CHEBI:29950"/>
        <dbReference type="ChEBI" id="CHEBI:50058"/>
        <dbReference type="ChEBI" id="CHEBI:57844"/>
        <dbReference type="ChEBI" id="CHEBI:58772"/>
        <dbReference type="EC" id="1.8.4.11"/>
    </reaction>
</comment>
<dbReference type="SUPFAM" id="SSF55068">
    <property type="entry name" value="Peptide methionine sulfoxide reductase"/>
    <property type="match status" value="1"/>
</dbReference>
<keyword evidence="3" id="KW-0560">Oxidoreductase</keyword>
<evidence type="ECO:0000313" key="9">
    <source>
        <dbReference type="EMBL" id="ABP00796.1"/>
    </source>
</evidence>
<evidence type="ECO:0000313" key="10">
    <source>
        <dbReference type="Proteomes" id="UP000001568"/>
    </source>
</evidence>
<dbReference type="GeneID" id="5006709"/>
<dbReference type="eggNOG" id="KOG1635">
    <property type="taxonomic scope" value="Eukaryota"/>
</dbReference>
<dbReference type="HAMAP" id="MF_01401">
    <property type="entry name" value="MsrA"/>
    <property type="match status" value="1"/>
</dbReference>
<evidence type="ECO:0000256" key="6">
    <source>
        <dbReference type="ARBA" id="ARBA00047806"/>
    </source>
</evidence>
<reference evidence="9 10" key="1">
    <citation type="journal article" date="2007" name="Proc. Natl. Acad. Sci. U.S.A.">
        <title>The tiny eukaryote Ostreococcus provides genomic insights into the paradox of plankton speciation.</title>
        <authorList>
            <person name="Palenik B."/>
            <person name="Grimwood J."/>
            <person name="Aerts A."/>
            <person name="Rouze P."/>
            <person name="Salamov A."/>
            <person name="Putnam N."/>
            <person name="Dupont C."/>
            <person name="Jorgensen R."/>
            <person name="Derelle E."/>
            <person name="Rombauts S."/>
            <person name="Zhou K."/>
            <person name="Otillar R."/>
            <person name="Merchant S.S."/>
            <person name="Podell S."/>
            <person name="Gaasterland T."/>
            <person name="Napoli C."/>
            <person name="Gendler K."/>
            <person name="Manuell A."/>
            <person name="Tai V."/>
            <person name="Vallon O."/>
            <person name="Piganeau G."/>
            <person name="Jancek S."/>
            <person name="Heijde M."/>
            <person name="Jabbari K."/>
            <person name="Bowler C."/>
            <person name="Lohr M."/>
            <person name="Robbens S."/>
            <person name="Werner G."/>
            <person name="Dubchak I."/>
            <person name="Pazour G.J."/>
            <person name="Ren Q."/>
            <person name="Paulsen I."/>
            <person name="Delwiche C."/>
            <person name="Schmutz J."/>
            <person name="Rokhsar D."/>
            <person name="Van de Peer Y."/>
            <person name="Moreau H."/>
            <person name="Grigoriev I.V."/>
        </authorList>
    </citation>
    <scope>NUCLEOTIDE SEQUENCE [LARGE SCALE GENOMIC DNA]</scope>
    <source>
        <strain evidence="9 10">CCE9901</strain>
    </source>
</reference>
<evidence type="ECO:0000256" key="1">
    <source>
        <dbReference type="ARBA" id="ARBA00005591"/>
    </source>
</evidence>
<name>A4SAR1_OSTLU</name>
<organism evidence="9 10">
    <name type="scientific">Ostreococcus lucimarinus (strain CCE9901)</name>
    <dbReference type="NCBI Taxonomy" id="436017"/>
    <lineage>
        <taxon>Eukaryota</taxon>
        <taxon>Viridiplantae</taxon>
        <taxon>Chlorophyta</taxon>
        <taxon>Mamiellophyceae</taxon>
        <taxon>Mamiellales</taxon>
        <taxon>Bathycoccaceae</taxon>
        <taxon>Ostreococcus</taxon>
    </lineage>
</organism>
<dbReference type="RefSeq" id="XP_001422479.1">
    <property type="nucleotide sequence ID" value="XM_001422442.1"/>
</dbReference>
<dbReference type="EC" id="1.8.4.11" evidence="2"/>
<dbReference type="AlphaFoldDB" id="A4SAR1"/>
<dbReference type="NCBIfam" id="TIGR00401">
    <property type="entry name" value="msrA"/>
    <property type="match status" value="1"/>
</dbReference>
<accession>A4SAR1</accession>
<dbReference type="GO" id="GO:0008113">
    <property type="term" value="F:peptide-methionine (S)-S-oxide reductase activity"/>
    <property type="evidence" value="ECO:0007669"/>
    <property type="project" value="UniProtKB-EC"/>
</dbReference>
<dbReference type="PANTHER" id="PTHR42799">
    <property type="entry name" value="MITOCHONDRIAL PEPTIDE METHIONINE SULFOXIDE REDUCTASE"/>
    <property type="match status" value="1"/>
</dbReference>
<evidence type="ECO:0000256" key="5">
    <source>
        <dbReference type="ARBA" id="ARBA00030643"/>
    </source>
</evidence>